<keyword evidence="9" id="KW-1185">Reference proteome</keyword>
<reference evidence="9" key="1">
    <citation type="submission" date="2013-01" db="EMBL/GenBank/DDBJ databases">
        <title>Draft Genome Sequence of a Mulberry Tree, Morus notabilis C.K. Schneid.</title>
        <authorList>
            <person name="He N."/>
            <person name="Zhao S."/>
        </authorList>
    </citation>
    <scope>NUCLEOTIDE SEQUENCE</scope>
</reference>
<dbReference type="SUPFAM" id="SSF103481">
    <property type="entry name" value="Multidrug resistance efflux transporter EmrE"/>
    <property type="match status" value="2"/>
</dbReference>
<evidence type="ECO:0000256" key="3">
    <source>
        <dbReference type="ARBA" id="ARBA00022448"/>
    </source>
</evidence>
<evidence type="ECO:0000256" key="2">
    <source>
        <dbReference type="ARBA" id="ARBA00006213"/>
    </source>
</evidence>
<evidence type="ECO:0000256" key="6">
    <source>
        <dbReference type="ARBA" id="ARBA00023136"/>
    </source>
</evidence>
<comment type="subcellular location">
    <subcellularLocation>
        <location evidence="1 7">Membrane</location>
        <topology evidence="1 7">Multi-pass membrane protein</topology>
    </subcellularLocation>
</comment>
<dbReference type="GO" id="GO:0015211">
    <property type="term" value="F:purine nucleoside transmembrane transporter activity"/>
    <property type="evidence" value="ECO:0007669"/>
    <property type="project" value="UniProtKB-UniRule"/>
</dbReference>
<keyword evidence="3 7" id="KW-0813">Transport</keyword>
<feature type="transmembrane region" description="Helical" evidence="7">
    <location>
        <begin position="367"/>
        <end position="389"/>
    </location>
</feature>
<accession>W9R7W7</accession>
<feature type="transmembrane region" description="Helical" evidence="7">
    <location>
        <begin position="303"/>
        <end position="323"/>
    </location>
</feature>
<organism evidence="8 9">
    <name type="scientific">Morus notabilis</name>
    <dbReference type="NCBI Taxonomy" id="981085"/>
    <lineage>
        <taxon>Eukaryota</taxon>
        <taxon>Viridiplantae</taxon>
        <taxon>Streptophyta</taxon>
        <taxon>Embryophyta</taxon>
        <taxon>Tracheophyta</taxon>
        <taxon>Spermatophyta</taxon>
        <taxon>Magnoliopsida</taxon>
        <taxon>eudicotyledons</taxon>
        <taxon>Gunneridae</taxon>
        <taxon>Pentapetalae</taxon>
        <taxon>rosids</taxon>
        <taxon>fabids</taxon>
        <taxon>Rosales</taxon>
        <taxon>Moraceae</taxon>
        <taxon>Moreae</taxon>
        <taxon>Morus</taxon>
    </lineage>
</organism>
<dbReference type="EMBL" id="KE344683">
    <property type="protein sequence ID" value="EXB75581.1"/>
    <property type="molecule type" value="Genomic_DNA"/>
</dbReference>
<feature type="transmembrane region" description="Helical" evidence="7">
    <location>
        <begin position="335"/>
        <end position="355"/>
    </location>
</feature>
<dbReference type="STRING" id="981085.W9R7W7"/>
<sequence length="433" mass="47996">MAEENFSDFPDFKDQPIFNDEILMHNSNRTDADNVLVNNQSVHNEDVGERQQHFHRSRRHDPAAKLFKIKPFLFLASAAVGLLTGLNDCIYAYGVARLPVSTSSLIIASQLVFTAAFAYLLVKQKLTSHSVIAVILLTIGGAVLAFHTSGDRPKGENSKEYLVGFLMTLGAAVLYGFILPLMELVYKKAKQEITYSLVLEIQMVMCFFATAFWTVGMIVNNDFQQQHFHRSRRHDPAAKLFKIKPFLFLASAAVGLLTGLNDCIYAYGVARLPVSTSSLIIASQLVFTAAFAYLLVKQKLTSHSVIAVILLTIGGAVLAFHTSGDRPKGENSKEYLVGFLMTLGAAVLYGFILPLMELVYKKAKQEITYSLVLEIQMVMCFFATAFWTVGMIVNNDFQTVGAVADGGAGRRAVTRSREVAEERKVVKLLKRER</sequence>
<dbReference type="PANTHER" id="PTHR31376">
    <property type="entry name" value="OS09G0467300 PROTEIN-RELATED"/>
    <property type="match status" value="1"/>
</dbReference>
<dbReference type="Pfam" id="PF16913">
    <property type="entry name" value="PUNUT"/>
    <property type="match status" value="2"/>
</dbReference>
<proteinExistence type="inferred from homology"/>
<dbReference type="InterPro" id="IPR030182">
    <property type="entry name" value="PUP_plant"/>
</dbReference>
<feature type="transmembrane region" description="Helical" evidence="7">
    <location>
        <begin position="161"/>
        <end position="181"/>
    </location>
</feature>
<dbReference type="AlphaFoldDB" id="W9R7W7"/>
<evidence type="ECO:0000256" key="5">
    <source>
        <dbReference type="ARBA" id="ARBA00022989"/>
    </source>
</evidence>
<evidence type="ECO:0000313" key="9">
    <source>
        <dbReference type="Proteomes" id="UP000030645"/>
    </source>
</evidence>
<dbReference type="Proteomes" id="UP000030645">
    <property type="component" value="Unassembled WGS sequence"/>
</dbReference>
<keyword evidence="4 7" id="KW-0812">Transmembrane</keyword>
<evidence type="ECO:0000256" key="1">
    <source>
        <dbReference type="ARBA" id="ARBA00004141"/>
    </source>
</evidence>
<name>W9R7W7_9ROSA</name>
<feature type="transmembrane region" description="Helical" evidence="7">
    <location>
        <begin position="128"/>
        <end position="149"/>
    </location>
</feature>
<comment type="similarity">
    <text evidence="2 7">Belongs to the purine permeases (TC 2.A.7.14) family.</text>
</comment>
<feature type="transmembrane region" description="Helical" evidence="7">
    <location>
        <begin position="201"/>
        <end position="223"/>
    </location>
</feature>
<evidence type="ECO:0000313" key="8">
    <source>
        <dbReference type="EMBL" id="EXB75581.1"/>
    </source>
</evidence>
<dbReference type="eggNOG" id="ENOG502QTN9">
    <property type="taxonomic scope" value="Eukaryota"/>
</dbReference>
<feature type="transmembrane region" description="Helical" evidence="7">
    <location>
        <begin position="246"/>
        <end position="267"/>
    </location>
</feature>
<protein>
    <recommendedName>
        <fullName evidence="7">Probable purine permease</fullName>
    </recommendedName>
</protein>
<keyword evidence="6 7" id="KW-0472">Membrane</keyword>
<dbReference type="InterPro" id="IPR037185">
    <property type="entry name" value="EmrE-like"/>
</dbReference>
<feature type="transmembrane region" description="Helical" evidence="7">
    <location>
        <begin position="105"/>
        <end position="122"/>
    </location>
</feature>
<feature type="transmembrane region" description="Helical" evidence="7">
    <location>
        <begin position="279"/>
        <end position="296"/>
    </location>
</feature>
<dbReference type="GO" id="GO:0005345">
    <property type="term" value="F:purine nucleobase transmembrane transporter activity"/>
    <property type="evidence" value="ECO:0007669"/>
    <property type="project" value="UniProtKB-UniRule"/>
</dbReference>
<dbReference type="PANTHER" id="PTHR31376:SF1">
    <property type="entry name" value="PURINE PERMEASE 2"/>
    <property type="match status" value="1"/>
</dbReference>
<feature type="transmembrane region" description="Helical" evidence="7">
    <location>
        <begin position="72"/>
        <end position="93"/>
    </location>
</feature>
<dbReference type="GO" id="GO:0016020">
    <property type="term" value="C:membrane"/>
    <property type="evidence" value="ECO:0007669"/>
    <property type="project" value="UniProtKB-SubCell"/>
</dbReference>
<keyword evidence="5 7" id="KW-1133">Transmembrane helix</keyword>
<evidence type="ECO:0000256" key="7">
    <source>
        <dbReference type="RuleBase" id="RU368015"/>
    </source>
</evidence>
<evidence type="ECO:0000256" key="4">
    <source>
        <dbReference type="ARBA" id="ARBA00022692"/>
    </source>
</evidence>
<gene>
    <name evidence="8" type="ORF">L484_026055</name>
</gene>